<evidence type="ECO:0000313" key="8">
    <source>
        <dbReference type="EMBL" id="QGZ95980.1"/>
    </source>
</evidence>
<dbReference type="Gene3D" id="1.10.150.170">
    <property type="entry name" value="Putative methyltransferase TM0872, insert domain"/>
    <property type="match status" value="1"/>
</dbReference>
<organism evidence="8 9">
    <name type="scientific">Terricaulis silvestris</name>
    <dbReference type="NCBI Taxonomy" id="2686094"/>
    <lineage>
        <taxon>Bacteria</taxon>
        <taxon>Pseudomonadati</taxon>
        <taxon>Pseudomonadota</taxon>
        <taxon>Alphaproteobacteria</taxon>
        <taxon>Caulobacterales</taxon>
        <taxon>Caulobacteraceae</taxon>
        <taxon>Terricaulis</taxon>
    </lineage>
</organism>
<dbReference type="NCBIfam" id="TIGR00006">
    <property type="entry name" value="16S rRNA (cytosine(1402)-N(4))-methyltransferase RsmH"/>
    <property type="match status" value="1"/>
</dbReference>
<dbReference type="InterPro" id="IPR029063">
    <property type="entry name" value="SAM-dependent_MTases_sf"/>
</dbReference>
<keyword evidence="9" id="KW-1185">Reference proteome</keyword>
<dbReference type="GO" id="GO:0070475">
    <property type="term" value="P:rRNA base methylation"/>
    <property type="evidence" value="ECO:0007669"/>
    <property type="project" value="UniProtKB-UniRule"/>
</dbReference>
<comment type="catalytic activity">
    <reaction evidence="6">
        <text>cytidine(1402) in 16S rRNA + S-adenosyl-L-methionine = N(4)-methylcytidine(1402) in 16S rRNA + S-adenosyl-L-homocysteine + H(+)</text>
        <dbReference type="Rhea" id="RHEA:42928"/>
        <dbReference type="Rhea" id="RHEA-COMP:10286"/>
        <dbReference type="Rhea" id="RHEA-COMP:10287"/>
        <dbReference type="ChEBI" id="CHEBI:15378"/>
        <dbReference type="ChEBI" id="CHEBI:57856"/>
        <dbReference type="ChEBI" id="CHEBI:59789"/>
        <dbReference type="ChEBI" id="CHEBI:74506"/>
        <dbReference type="ChEBI" id="CHEBI:82748"/>
        <dbReference type="EC" id="2.1.1.199"/>
    </reaction>
</comment>
<evidence type="ECO:0000256" key="6">
    <source>
        <dbReference type="HAMAP-Rule" id="MF_01007"/>
    </source>
</evidence>
<evidence type="ECO:0000256" key="2">
    <source>
        <dbReference type="ARBA" id="ARBA00022552"/>
    </source>
</evidence>
<keyword evidence="3 6" id="KW-0489">Methyltransferase</keyword>
<comment type="subcellular location">
    <subcellularLocation>
        <location evidence="6">Cytoplasm</location>
    </subcellularLocation>
</comment>
<feature type="region of interest" description="Disordered" evidence="7">
    <location>
        <begin position="293"/>
        <end position="346"/>
    </location>
</feature>
<dbReference type="CDD" id="cd02440">
    <property type="entry name" value="AdoMet_MTases"/>
    <property type="match status" value="1"/>
</dbReference>
<dbReference type="PIRSF" id="PIRSF004486">
    <property type="entry name" value="MraW"/>
    <property type="match status" value="1"/>
</dbReference>
<dbReference type="AlphaFoldDB" id="A0A6I6ML52"/>
<dbReference type="KEGG" id="tsv:DSM104635_02835"/>
<feature type="binding site" evidence="6">
    <location>
        <position position="112"/>
    </location>
    <ligand>
        <name>S-adenosyl-L-methionine</name>
        <dbReference type="ChEBI" id="CHEBI:59789"/>
    </ligand>
</feature>
<dbReference type="PANTHER" id="PTHR11265:SF0">
    <property type="entry name" value="12S RRNA N4-METHYLCYTIDINE METHYLTRANSFERASE"/>
    <property type="match status" value="1"/>
</dbReference>
<feature type="binding site" evidence="6">
    <location>
        <position position="97"/>
    </location>
    <ligand>
        <name>S-adenosyl-L-methionine</name>
        <dbReference type="ChEBI" id="CHEBI:59789"/>
    </ligand>
</feature>
<name>A0A6I6ML52_9CAUL</name>
<accession>A0A6I6ML52</accession>
<dbReference type="HAMAP" id="MF_01007">
    <property type="entry name" value="16SrRNA_methyltr_H"/>
    <property type="match status" value="1"/>
</dbReference>
<gene>
    <name evidence="6 8" type="primary">rsmH</name>
    <name evidence="8" type="ORF">DSM104635_02835</name>
</gene>
<dbReference type="Proteomes" id="UP000431269">
    <property type="component" value="Chromosome"/>
</dbReference>
<feature type="binding site" evidence="6">
    <location>
        <begin position="52"/>
        <end position="54"/>
    </location>
    <ligand>
        <name>S-adenosyl-L-methionine</name>
        <dbReference type="ChEBI" id="CHEBI:59789"/>
    </ligand>
</feature>
<dbReference type="InterPro" id="IPR002903">
    <property type="entry name" value="RsmH"/>
</dbReference>
<evidence type="ECO:0000256" key="1">
    <source>
        <dbReference type="ARBA" id="ARBA00010396"/>
    </source>
</evidence>
<proteinExistence type="inferred from homology"/>
<dbReference type="EMBL" id="CP047045">
    <property type="protein sequence ID" value="QGZ95980.1"/>
    <property type="molecule type" value="Genomic_DNA"/>
</dbReference>
<comment type="similarity">
    <text evidence="1 6">Belongs to the methyltransferase superfamily. RsmH family.</text>
</comment>
<sequence>MLANVDPQVEQTARWARGRCPLSHAPVLLAEAMEALALTDGGVYVDATFGGGGYSREMLGKADCRVVAYDRDPDAIARGAELAASAKGKFTLHQGRFGDLAADELVDGVVFDLGVSSFQLDEAERGFSFQQDADLDMRMEKEGLSAADAVNRLSEGALADLIYRYGEDDDSRRIARAIVQARAAGAITRTLPFAKLVEDSVGGRRGARTHPATKTFQALRMLVNDELGELARGLSAAERALKPGGRLVVVSFHSLEDRMVKHFITERADAQGRGSRYAPDLPPERAPSFAIDRKRATVSSDAETAVNPRARSASLRWATRTDAPAWDELEPPALAPRAEAEWQKLD</sequence>
<dbReference type="Pfam" id="PF01795">
    <property type="entry name" value="Methyltransf_5"/>
    <property type="match status" value="1"/>
</dbReference>
<evidence type="ECO:0000313" key="9">
    <source>
        <dbReference type="Proteomes" id="UP000431269"/>
    </source>
</evidence>
<feature type="binding site" evidence="6">
    <location>
        <position position="119"/>
    </location>
    <ligand>
        <name>S-adenosyl-L-methionine</name>
        <dbReference type="ChEBI" id="CHEBI:59789"/>
    </ligand>
</feature>
<dbReference type="Gene3D" id="3.40.50.150">
    <property type="entry name" value="Vaccinia Virus protein VP39"/>
    <property type="match status" value="1"/>
</dbReference>
<dbReference type="InterPro" id="IPR023397">
    <property type="entry name" value="SAM-dep_MeTrfase_MraW_recog"/>
</dbReference>
<dbReference type="GO" id="GO:0071424">
    <property type="term" value="F:rRNA (cytosine-N4-)-methyltransferase activity"/>
    <property type="evidence" value="ECO:0007669"/>
    <property type="project" value="UniProtKB-UniRule"/>
</dbReference>
<keyword evidence="6" id="KW-0963">Cytoplasm</keyword>
<protein>
    <recommendedName>
        <fullName evidence="6">Ribosomal RNA small subunit methyltransferase H</fullName>
        <ecNumber evidence="6">2.1.1.199</ecNumber>
    </recommendedName>
    <alternativeName>
        <fullName evidence="6">16S rRNA m(4)C1402 methyltransferase</fullName>
    </alternativeName>
    <alternativeName>
        <fullName evidence="6">rRNA (cytosine-N(4)-)-methyltransferase RsmH</fullName>
    </alternativeName>
</protein>
<keyword evidence="5 6" id="KW-0949">S-adenosyl-L-methionine</keyword>
<evidence type="ECO:0000256" key="5">
    <source>
        <dbReference type="ARBA" id="ARBA00022691"/>
    </source>
</evidence>
<dbReference type="SUPFAM" id="SSF53335">
    <property type="entry name" value="S-adenosyl-L-methionine-dependent methyltransferases"/>
    <property type="match status" value="1"/>
</dbReference>
<dbReference type="SUPFAM" id="SSF81799">
    <property type="entry name" value="Putative methyltransferase TM0872, insert domain"/>
    <property type="match status" value="1"/>
</dbReference>
<reference evidence="9" key="1">
    <citation type="submission" date="2019-12" db="EMBL/GenBank/DDBJ databases">
        <title>Complete genome of Terracaulis silvestris 0127_4.</title>
        <authorList>
            <person name="Vieira S."/>
            <person name="Riedel T."/>
            <person name="Sproer C."/>
            <person name="Pascual J."/>
            <person name="Boedeker C."/>
            <person name="Overmann J."/>
        </authorList>
    </citation>
    <scope>NUCLEOTIDE SEQUENCE [LARGE SCALE GENOMIC DNA]</scope>
    <source>
        <strain evidence="9">0127_4</strain>
    </source>
</reference>
<keyword evidence="2 6" id="KW-0698">rRNA processing</keyword>
<dbReference type="PANTHER" id="PTHR11265">
    <property type="entry name" value="S-ADENOSYL-METHYLTRANSFERASE MRAW"/>
    <property type="match status" value="1"/>
</dbReference>
<evidence type="ECO:0000256" key="7">
    <source>
        <dbReference type="SAM" id="MobiDB-lite"/>
    </source>
</evidence>
<dbReference type="GO" id="GO:0005737">
    <property type="term" value="C:cytoplasm"/>
    <property type="evidence" value="ECO:0007669"/>
    <property type="project" value="UniProtKB-SubCell"/>
</dbReference>
<evidence type="ECO:0000256" key="4">
    <source>
        <dbReference type="ARBA" id="ARBA00022679"/>
    </source>
</evidence>
<comment type="function">
    <text evidence="6">Specifically methylates the N4 position of cytidine in position 1402 (C1402) of 16S rRNA.</text>
</comment>
<dbReference type="EC" id="2.1.1.199" evidence="6"/>
<evidence type="ECO:0000256" key="3">
    <source>
        <dbReference type="ARBA" id="ARBA00022603"/>
    </source>
</evidence>
<feature type="binding site" evidence="6">
    <location>
        <position position="70"/>
    </location>
    <ligand>
        <name>S-adenosyl-L-methionine</name>
        <dbReference type="ChEBI" id="CHEBI:59789"/>
    </ligand>
</feature>
<keyword evidence="4 6" id="KW-0808">Transferase</keyword>